<evidence type="ECO:0008006" key="3">
    <source>
        <dbReference type="Google" id="ProtNLM"/>
    </source>
</evidence>
<accession>X1IHV1</accession>
<feature type="non-terminal residue" evidence="2">
    <location>
        <position position="70"/>
    </location>
</feature>
<dbReference type="EMBL" id="BARU01043435">
    <property type="protein sequence ID" value="GAH81297.1"/>
    <property type="molecule type" value="Genomic_DNA"/>
</dbReference>
<protein>
    <recommendedName>
        <fullName evidence="3">Twin-arginine translocation signal domain-containing protein</fullName>
    </recommendedName>
</protein>
<dbReference type="AlphaFoldDB" id="X1IHV1"/>
<reference evidence="2" key="1">
    <citation type="journal article" date="2014" name="Front. Microbiol.">
        <title>High frequency of phylogenetically diverse reductive dehalogenase-homologous genes in deep subseafloor sedimentary metagenomes.</title>
        <authorList>
            <person name="Kawai M."/>
            <person name="Futagami T."/>
            <person name="Toyoda A."/>
            <person name="Takaki Y."/>
            <person name="Nishi S."/>
            <person name="Hori S."/>
            <person name="Arai W."/>
            <person name="Tsubouchi T."/>
            <person name="Morono Y."/>
            <person name="Uchiyama I."/>
            <person name="Ito T."/>
            <person name="Fujiyama A."/>
            <person name="Inagaki F."/>
            <person name="Takami H."/>
        </authorList>
    </citation>
    <scope>NUCLEOTIDE SEQUENCE</scope>
    <source>
        <strain evidence="2">Expedition CK06-06</strain>
    </source>
</reference>
<dbReference type="PROSITE" id="PS51257">
    <property type="entry name" value="PROKAR_LIPOPROTEIN"/>
    <property type="match status" value="1"/>
</dbReference>
<organism evidence="2">
    <name type="scientific">marine sediment metagenome</name>
    <dbReference type="NCBI Taxonomy" id="412755"/>
    <lineage>
        <taxon>unclassified sequences</taxon>
        <taxon>metagenomes</taxon>
        <taxon>ecological metagenomes</taxon>
    </lineage>
</organism>
<comment type="caution">
    <text evidence="2">The sequence shown here is derived from an EMBL/GenBank/DDBJ whole genome shotgun (WGS) entry which is preliminary data.</text>
</comment>
<evidence type="ECO:0000256" key="1">
    <source>
        <dbReference type="SAM" id="MobiDB-lite"/>
    </source>
</evidence>
<evidence type="ECO:0000313" key="2">
    <source>
        <dbReference type="EMBL" id="GAH81297.1"/>
    </source>
</evidence>
<dbReference type="PROSITE" id="PS51318">
    <property type="entry name" value="TAT"/>
    <property type="match status" value="1"/>
</dbReference>
<dbReference type="NCBIfam" id="TIGR01409">
    <property type="entry name" value="TAT_signal_seq"/>
    <property type="match status" value="1"/>
</dbReference>
<feature type="region of interest" description="Disordered" evidence="1">
    <location>
        <begin position="33"/>
        <end position="70"/>
    </location>
</feature>
<dbReference type="Pfam" id="PF10518">
    <property type="entry name" value="TAT_signal"/>
    <property type="match status" value="1"/>
</dbReference>
<sequence>MKEKHNKINRRNFLKTMGAAGLGSVWAGCKGKEEKEPNAIDPDAPGKTQKPELSQVPRRKLGKTGVEVPC</sequence>
<dbReference type="InterPro" id="IPR019546">
    <property type="entry name" value="TAT_signal_bac_arc"/>
</dbReference>
<proteinExistence type="predicted"/>
<name>X1IHV1_9ZZZZ</name>
<dbReference type="InterPro" id="IPR006311">
    <property type="entry name" value="TAT_signal"/>
</dbReference>
<gene>
    <name evidence="2" type="ORF">S03H2_66508</name>
</gene>